<dbReference type="GO" id="GO:0005737">
    <property type="term" value="C:cytoplasm"/>
    <property type="evidence" value="ECO:0007669"/>
    <property type="project" value="TreeGrafter"/>
</dbReference>
<feature type="domain" description="Thioredoxin" evidence="13">
    <location>
        <begin position="1"/>
        <end position="151"/>
    </location>
</feature>
<name>A0A2H0RKI0_9BACT</name>
<dbReference type="AlphaFoldDB" id="A0A2H0RKI0"/>
<reference evidence="14 15" key="1">
    <citation type="submission" date="2017-09" db="EMBL/GenBank/DDBJ databases">
        <title>Depth-based differentiation of microbial function through sediment-hosted aquifers and enrichment of novel symbionts in the deep terrestrial subsurface.</title>
        <authorList>
            <person name="Probst A.J."/>
            <person name="Ladd B."/>
            <person name="Jarett J.K."/>
            <person name="Geller-Mcgrath D.E."/>
            <person name="Sieber C.M."/>
            <person name="Emerson J.B."/>
            <person name="Anantharaman K."/>
            <person name="Thomas B.C."/>
            <person name="Malmstrom R."/>
            <person name="Stieglmeier M."/>
            <person name="Klingl A."/>
            <person name="Woyke T."/>
            <person name="Ryan C.M."/>
            <person name="Banfield J.F."/>
        </authorList>
    </citation>
    <scope>NUCLEOTIDE SEQUENCE [LARGE SCALE GENOMIC DNA]</scope>
    <source>
        <strain evidence="14">CG10_big_fil_rev_8_21_14_0_10_45_14</strain>
    </source>
</reference>
<evidence type="ECO:0000256" key="4">
    <source>
        <dbReference type="ARBA" id="ARBA00022559"/>
    </source>
</evidence>
<keyword evidence="7" id="KW-1015">Disulfide bond</keyword>
<dbReference type="GO" id="GO:0008379">
    <property type="term" value="F:thioredoxin peroxidase activity"/>
    <property type="evidence" value="ECO:0007669"/>
    <property type="project" value="TreeGrafter"/>
</dbReference>
<gene>
    <name evidence="14" type="ORF">COV07_00965</name>
</gene>
<dbReference type="NCBIfam" id="NF006960">
    <property type="entry name" value="PRK09437.1"/>
    <property type="match status" value="1"/>
</dbReference>
<comment type="caution">
    <text evidence="14">The sequence shown here is derived from an EMBL/GenBank/DDBJ whole genome shotgun (WGS) entry which is preliminary data.</text>
</comment>
<accession>A0A2H0RKI0</accession>
<dbReference type="Gene3D" id="3.40.30.10">
    <property type="entry name" value="Glutaredoxin"/>
    <property type="match status" value="1"/>
</dbReference>
<evidence type="ECO:0000256" key="2">
    <source>
        <dbReference type="ARBA" id="ARBA00011245"/>
    </source>
</evidence>
<evidence type="ECO:0000256" key="8">
    <source>
        <dbReference type="ARBA" id="ARBA00023284"/>
    </source>
</evidence>
<evidence type="ECO:0000259" key="13">
    <source>
        <dbReference type="PROSITE" id="PS51352"/>
    </source>
</evidence>
<keyword evidence="4 14" id="KW-0575">Peroxidase</keyword>
<comment type="similarity">
    <text evidence="10">Belongs to the peroxiredoxin family. BCP/PrxQ subfamily.</text>
</comment>
<proteinExistence type="inferred from homology"/>
<evidence type="ECO:0000313" key="14">
    <source>
        <dbReference type="EMBL" id="PIR47061.1"/>
    </source>
</evidence>
<evidence type="ECO:0000256" key="11">
    <source>
        <dbReference type="ARBA" id="ARBA00049091"/>
    </source>
</evidence>
<sequence length="151" mass="17089">MLKVWKKAPLGVKVEGGKSLADHLGKWVVVYFYPKDDTPGCTVEAESFRDEHGKIKKSGAVVIGVSKDSERSHQKFIEKFGLPFGLWSDPEHKLMEAFGVWGERKFMGRSYMGTSRSTFIVNKDGKIAYVWEKVKPEGHAKEVLEKLKELS</sequence>
<dbReference type="PIRSF" id="PIRSF000239">
    <property type="entry name" value="AHPC"/>
    <property type="match status" value="1"/>
</dbReference>
<dbReference type="EC" id="1.11.1.24" evidence="3"/>
<evidence type="ECO:0000256" key="5">
    <source>
        <dbReference type="ARBA" id="ARBA00022862"/>
    </source>
</evidence>
<protein>
    <recommendedName>
        <fullName evidence="3">thioredoxin-dependent peroxiredoxin</fullName>
        <ecNumber evidence="3">1.11.1.24</ecNumber>
    </recommendedName>
    <alternativeName>
        <fullName evidence="9">Thioredoxin peroxidase</fullName>
    </alternativeName>
</protein>
<evidence type="ECO:0000256" key="7">
    <source>
        <dbReference type="ARBA" id="ARBA00023157"/>
    </source>
</evidence>
<dbReference type="SUPFAM" id="SSF52833">
    <property type="entry name" value="Thioredoxin-like"/>
    <property type="match status" value="1"/>
</dbReference>
<dbReference type="InterPro" id="IPR013766">
    <property type="entry name" value="Thioredoxin_domain"/>
</dbReference>
<dbReference type="PROSITE" id="PS51352">
    <property type="entry name" value="THIOREDOXIN_2"/>
    <property type="match status" value="1"/>
</dbReference>
<evidence type="ECO:0000313" key="15">
    <source>
        <dbReference type="Proteomes" id="UP000230833"/>
    </source>
</evidence>
<evidence type="ECO:0000256" key="1">
    <source>
        <dbReference type="ARBA" id="ARBA00003330"/>
    </source>
</evidence>
<dbReference type="InterPro" id="IPR024706">
    <property type="entry name" value="Peroxiredoxin_AhpC-typ"/>
</dbReference>
<comment type="function">
    <text evidence="1">Thiol-specific peroxidase that catalyzes the reduction of hydrogen peroxide and organic hydroperoxides to water and alcohols, respectively. Plays a role in cell protection against oxidative stress by detoxifying peroxides and as sensor of hydrogen peroxide-mediated signaling events.</text>
</comment>
<evidence type="ECO:0000256" key="6">
    <source>
        <dbReference type="ARBA" id="ARBA00023002"/>
    </source>
</evidence>
<dbReference type="InterPro" id="IPR000866">
    <property type="entry name" value="AhpC/TSA"/>
</dbReference>
<comment type="subunit">
    <text evidence="2">Monomer.</text>
</comment>
<dbReference type="GO" id="GO:0034599">
    <property type="term" value="P:cellular response to oxidative stress"/>
    <property type="evidence" value="ECO:0007669"/>
    <property type="project" value="TreeGrafter"/>
</dbReference>
<dbReference type="InterPro" id="IPR036249">
    <property type="entry name" value="Thioredoxin-like_sf"/>
</dbReference>
<evidence type="ECO:0000256" key="10">
    <source>
        <dbReference type="ARBA" id="ARBA00038489"/>
    </source>
</evidence>
<dbReference type="EMBL" id="PCYL01000011">
    <property type="protein sequence ID" value="PIR47061.1"/>
    <property type="molecule type" value="Genomic_DNA"/>
</dbReference>
<keyword evidence="6" id="KW-0560">Oxidoreductase</keyword>
<feature type="active site" description="Cysteine sulfenic acid (-SOH) intermediate; for peroxidase activity" evidence="12">
    <location>
        <position position="41"/>
    </location>
</feature>
<dbReference type="GO" id="GO:0045454">
    <property type="term" value="P:cell redox homeostasis"/>
    <property type="evidence" value="ECO:0007669"/>
    <property type="project" value="TreeGrafter"/>
</dbReference>
<comment type="catalytic activity">
    <reaction evidence="11">
        <text>a hydroperoxide + [thioredoxin]-dithiol = an alcohol + [thioredoxin]-disulfide + H2O</text>
        <dbReference type="Rhea" id="RHEA:62620"/>
        <dbReference type="Rhea" id="RHEA-COMP:10698"/>
        <dbReference type="Rhea" id="RHEA-COMP:10700"/>
        <dbReference type="ChEBI" id="CHEBI:15377"/>
        <dbReference type="ChEBI" id="CHEBI:29950"/>
        <dbReference type="ChEBI" id="CHEBI:30879"/>
        <dbReference type="ChEBI" id="CHEBI:35924"/>
        <dbReference type="ChEBI" id="CHEBI:50058"/>
        <dbReference type="EC" id="1.11.1.24"/>
    </reaction>
</comment>
<dbReference type="PANTHER" id="PTHR42801:SF4">
    <property type="entry name" value="AHPC_TSA FAMILY PROTEIN"/>
    <property type="match status" value="1"/>
</dbReference>
<dbReference type="CDD" id="cd03017">
    <property type="entry name" value="PRX_BCP"/>
    <property type="match status" value="1"/>
</dbReference>
<evidence type="ECO:0000256" key="9">
    <source>
        <dbReference type="ARBA" id="ARBA00032824"/>
    </source>
</evidence>
<dbReference type="Proteomes" id="UP000230833">
    <property type="component" value="Unassembled WGS sequence"/>
</dbReference>
<organism evidence="14 15">
    <name type="scientific">Candidatus Vogelbacteria bacterium CG10_big_fil_rev_8_21_14_0_10_45_14</name>
    <dbReference type="NCBI Taxonomy" id="1975042"/>
    <lineage>
        <taxon>Bacteria</taxon>
        <taxon>Candidatus Vogeliibacteriota</taxon>
    </lineage>
</organism>
<dbReference type="FunFam" id="3.40.30.10:FF:000007">
    <property type="entry name" value="Thioredoxin-dependent thiol peroxidase"/>
    <property type="match status" value="1"/>
</dbReference>
<keyword evidence="5" id="KW-0049">Antioxidant</keyword>
<dbReference type="Pfam" id="PF00578">
    <property type="entry name" value="AhpC-TSA"/>
    <property type="match status" value="1"/>
</dbReference>
<keyword evidence="8" id="KW-0676">Redox-active center</keyword>
<evidence type="ECO:0000256" key="3">
    <source>
        <dbReference type="ARBA" id="ARBA00013017"/>
    </source>
</evidence>
<dbReference type="InterPro" id="IPR050924">
    <property type="entry name" value="Peroxiredoxin_BCP/PrxQ"/>
</dbReference>
<dbReference type="PANTHER" id="PTHR42801">
    <property type="entry name" value="THIOREDOXIN-DEPENDENT PEROXIDE REDUCTASE"/>
    <property type="match status" value="1"/>
</dbReference>
<evidence type="ECO:0000256" key="12">
    <source>
        <dbReference type="PIRSR" id="PIRSR000239-1"/>
    </source>
</evidence>